<evidence type="ECO:0000256" key="2">
    <source>
        <dbReference type="ARBA" id="ARBA00008661"/>
    </source>
</evidence>
<dbReference type="OrthoDB" id="6355886at2759"/>
<dbReference type="SMART" id="SM01088">
    <property type="entry name" value="Col_cuticle_N"/>
    <property type="match status" value="1"/>
</dbReference>
<keyword evidence="10 12" id="KW-0472">Membrane</keyword>
<feature type="compositionally biased region" description="Polar residues" evidence="11">
    <location>
        <begin position="460"/>
        <end position="469"/>
    </location>
</feature>
<dbReference type="AlphaFoldDB" id="A0A811JQK5"/>
<gene>
    <name evidence="14" type="ORF">BOKJ2_LOCUS294</name>
</gene>
<evidence type="ECO:0000256" key="5">
    <source>
        <dbReference type="ARBA" id="ARBA00022692"/>
    </source>
</evidence>
<feature type="region of interest" description="Disordered" evidence="11">
    <location>
        <begin position="102"/>
        <end position="273"/>
    </location>
</feature>
<keyword evidence="4" id="KW-0808">Transferase</keyword>
<dbReference type="Pfam" id="PF01484">
    <property type="entry name" value="Col_cuticle_N"/>
    <property type="match status" value="1"/>
</dbReference>
<evidence type="ECO:0000259" key="13">
    <source>
        <dbReference type="SMART" id="SM01088"/>
    </source>
</evidence>
<name>A0A811JQK5_9BILA</name>
<feature type="domain" description="Nematode cuticle collagen N-terminal" evidence="13">
    <location>
        <begin position="8"/>
        <end position="58"/>
    </location>
</feature>
<dbReference type="InterPro" id="IPR008160">
    <property type="entry name" value="Collagen"/>
</dbReference>
<accession>A0A811JQK5</accession>
<evidence type="ECO:0000313" key="14">
    <source>
        <dbReference type="EMBL" id="CAD5205610.1"/>
    </source>
</evidence>
<evidence type="ECO:0000256" key="1">
    <source>
        <dbReference type="ARBA" id="ARBA00004323"/>
    </source>
</evidence>
<dbReference type="InterPro" id="IPR002486">
    <property type="entry name" value="Col_cuticle_N"/>
</dbReference>
<dbReference type="GO" id="GO:0000139">
    <property type="term" value="C:Golgi membrane"/>
    <property type="evidence" value="ECO:0007669"/>
    <property type="project" value="UniProtKB-SubCell"/>
</dbReference>
<feature type="region of interest" description="Disordered" evidence="11">
    <location>
        <begin position="343"/>
        <end position="471"/>
    </location>
</feature>
<sequence>MVEIESLTVISTSFSVFSLITCLITIPRLYTIIDLLQYEVSDGVDEYRMETDAAWMLLLDIRMNVEPNKVRMNPFESLFREKRKSNELPAYCACELTKPNCPPGPPGPAGIPGPKGKPGNSGVPGEDNHSTLPPVVCETPEQPCIRCPNGPPGLPGEDGAVGPKGIEGDPGAPGEPGANGAFGPPGPPGDVGPEGEAGERGGPGVPGADSTTVIEKPGPKGEPGPPGRPGPHGVVGPDGEDGAPGPRGPIGPVGPPGPPGGPGRPGPPGDLGIPGVDAAYCPYVILNGVGKNSDSIVNDVRRETKNATNQRPSNVAINDVVEHEEVKNSKELRDYEAVHEFLNSGQSGRKERNDIKEVEEAGKDGGEIRKDKEEVIQDDKRVKKEQKEVKVDKKEVKTDKTQLQNEEKKAKQNDKEAKNDERKVKHDKKEAQTDEKAEKQLTNDVKDRHSRRQKIEDNVKPSSRSQNIFESDVKNVVSKTSDDPFTKRPITKTPLRRAFRKNMDRTGQLNEHRTTITPKTAEQLDPLINQYQQILSKESDVPLQNLPKNSPLRYALLRTQHKHTLKEKLENYESGRIRIDELIDQVEDELPSIDDYQLAEKSSKILNFEKKFKFEQIDLEFKNYNESYGSTVPTSADCQNATMFVAIMTTADRDEYFRRLIIRYTFLGKAVPKNICHRFFIGYQPEMPTKELEEEMNLFNDIVYYDAYDTYRRNFVKWYTMYEWHLRFAPNAKTFVKLDSDTVMELSRLQQWMEVKFDMGIDMKAPWMVCEAMEYRHPVRNPKTNRWYISVKEYAYDMYPTYCFGYAVVMNTLAVNQSITAMKDVEMFHMDDVLYTGVVAPIADIKLYDFKGIRTQLLAHLAEIKNETTFCKDNLPYPIAMHNAKTPSLIHFNFNFLSHIDCSVVPPTETQTPPIPNTFSASQFLSPTKTNQKWAQSYQMWAQSANAVVRKSKSGGKFGLVQVEPDEGQSYMPNLRAVLAEDPAVGNGLKRN</sequence>
<evidence type="ECO:0000256" key="7">
    <source>
        <dbReference type="ARBA" id="ARBA00022968"/>
    </source>
</evidence>
<protein>
    <recommendedName>
        <fullName evidence="13">Nematode cuticle collagen N-terminal domain-containing protein</fullName>
    </recommendedName>
</protein>
<keyword evidence="3" id="KW-0328">Glycosyltransferase</keyword>
<dbReference type="Gene3D" id="3.90.550.50">
    <property type="match status" value="1"/>
</dbReference>
<dbReference type="EMBL" id="CAJFCW020000001">
    <property type="protein sequence ID" value="CAG9078335.1"/>
    <property type="molecule type" value="Genomic_DNA"/>
</dbReference>
<evidence type="ECO:0000256" key="12">
    <source>
        <dbReference type="SAM" id="Phobius"/>
    </source>
</evidence>
<evidence type="ECO:0000256" key="3">
    <source>
        <dbReference type="ARBA" id="ARBA00022676"/>
    </source>
</evidence>
<feature type="transmembrane region" description="Helical" evidence="12">
    <location>
        <begin position="7"/>
        <end position="30"/>
    </location>
</feature>
<dbReference type="Pfam" id="PF01391">
    <property type="entry name" value="Collagen"/>
    <property type="match status" value="2"/>
</dbReference>
<evidence type="ECO:0000256" key="6">
    <source>
        <dbReference type="ARBA" id="ARBA00022737"/>
    </source>
</evidence>
<evidence type="ECO:0000256" key="9">
    <source>
        <dbReference type="ARBA" id="ARBA00023034"/>
    </source>
</evidence>
<feature type="compositionally biased region" description="Low complexity" evidence="11">
    <location>
        <begin position="112"/>
        <end position="125"/>
    </location>
</feature>
<feature type="compositionally biased region" description="Basic and acidic residues" evidence="11">
    <location>
        <begin position="348"/>
        <end position="459"/>
    </location>
</feature>
<evidence type="ECO:0000256" key="10">
    <source>
        <dbReference type="ARBA" id="ARBA00023136"/>
    </source>
</evidence>
<reference evidence="14" key="1">
    <citation type="submission" date="2020-09" db="EMBL/GenBank/DDBJ databases">
        <authorList>
            <person name="Kikuchi T."/>
        </authorList>
    </citation>
    <scope>NUCLEOTIDE SEQUENCE</scope>
    <source>
        <strain evidence="14">SH1</strain>
    </source>
</reference>
<evidence type="ECO:0000256" key="8">
    <source>
        <dbReference type="ARBA" id="ARBA00022989"/>
    </source>
</evidence>
<dbReference type="InterPro" id="IPR002659">
    <property type="entry name" value="Glyco_trans_31"/>
</dbReference>
<proteinExistence type="inferred from homology"/>
<dbReference type="Pfam" id="PF01762">
    <property type="entry name" value="Galactosyl_T"/>
    <property type="match status" value="1"/>
</dbReference>
<keyword evidence="8 12" id="KW-1133">Transmembrane helix</keyword>
<dbReference type="EMBL" id="CAJFDH010000001">
    <property type="protein sequence ID" value="CAD5205610.1"/>
    <property type="molecule type" value="Genomic_DNA"/>
</dbReference>
<comment type="subcellular location">
    <subcellularLocation>
        <location evidence="1">Golgi apparatus membrane</location>
        <topology evidence="1">Single-pass type II membrane protein</topology>
    </subcellularLocation>
</comment>
<organism evidence="14 15">
    <name type="scientific">Bursaphelenchus okinawaensis</name>
    <dbReference type="NCBI Taxonomy" id="465554"/>
    <lineage>
        <taxon>Eukaryota</taxon>
        <taxon>Metazoa</taxon>
        <taxon>Ecdysozoa</taxon>
        <taxon>Nematoda</taxon>
        <taxon>Chromadorea</taxon>
        <taxon>Rhabditida</taxon>
        <taxon>Tylenchina</taxon>
        <taxon>Tylenchomorpha</taxon>
        <taxon>Aphelenchoidea</taxon>
        <taxon>Aphelenchoididae</taxon>
        <taxon>Bursaphelenchus</taxon>
    </lineage>
</organism>
<comment type="caution">
    <text evidence="14">The sequence shown here is derived from an EMBL/GenBank/DDBJ whole genome shotgun (WGS) entry which is preliminary data.</text>
</comment>
<feature type="compositionally biased region" description="Low complexity" evidence="11">
    <location>
        <begin position="169"/>
        <end position="182"/>
    </location>
</feature>
<keyword evidence="5 12" id="KW-0812">Transmembrane</keyword>
<evidence type="ECO:0000256" key="4">
    <source>
        <dbReference type="ARBA" id="ARBA00022679"/>
    </source>
</evidence>
<dbReference type="PANTHER" id="PTHR24637:SF194">
    <property type="entry name" value="CUTICLE COLLAGEN 10-RELATED"/>
    <property type="match status" value="1"/>
</dbReference>
<dbReference type="Proteomes" id="UP000614601">
    <property type="component" value="Unassembled WGS sequence"/>
</dbReference>
<feature type="compositionally biased region" description="Pro residues" evidence="11">
    <location>
        <begin position="102"/>
        <end position="111"/>
    </location>
</feature>
<feature type="compositionally biased region" description="Pro residues" evidence="11">
    <location>
        <begin position="246"/>
        <end position="268"/>
    </location>
</feature>
<dbReference type="GO" id="GO:0016758">
    <property type="term" value="F:hexosyltransferase activity"/>
    <property type="evidence" value="ECO:0007669"/>
    <property type="project" value="InterPro"/>
</dbReference>
<evidence type="ECO:0000313" key="15">
    <source>
        <dbReference type="Proteomes" id="UP000614601"/>
    </source>
</evidence>
<dbReference type="GO" id="GO:0042302">
    <property type="term" value="F:structural constituent of cuticle"/>
    <property type="evidence" value="ECO:0007669"/>
    <property type="project" value="InterPro"/>
</dbReference>
<keyword evidence="15" id="KW-1185">Reference proteome</keyword>
<dbReference type="PANTHER" id="PTHR24637">
    <property type="entry name" value="COLLAGEN"/>
    <property type="match status" value="1"/>
</dbReference>
<evidence type="ECO:0000256" key="11">
    <source>
        <dbReference type="SAM" id="MobiDB-lite"/>
    </source>
</evidence>
<keyword evidence="9" id="KW-0333">Golgi apparatus</keyword>
<keyword evidence="6" id="KW-0677">Repeat</keyword>
<feature type="compositionally biased region" description="Pro residues" evidence="11">
    <location>
        <begin position="220"/>
        <end position="229"/>
    </location>
</feature>
<dbReference type="Proteomes" id="UP000783686">
    <property type="component" value="Unassembled WGS sequence"/>
</dbReference>
<comment type="similarity">
    <text evidence="2">Belongs to the glycosyltransferase 31 family.</text>
</comment>
<keyword evidence="7" id="KW-0735">Signal-anchor</keyword>